<keyword evidence="4" id="KW-1185">Reference proteome</keyword>
<evidence type="ECO:0000313" key="3">
    <source>
        <dbReference type="EMBL" id="CAD7284415.1"/>
    </source>
</evidence>
<accession>A0A7R9GKB1</accession>
<sequence>MWLAPCVLLAAFFLASGKLLANSSEPFIDDHEILELDFLQVQNLTANEIIEIQDNQEPEESLVIQENKIYDEVEVIPELYLDYAENSTIFKLDDDIDIQDLTRIGLEEDFPDRKSRGVIYGFDVDESNWNGFVTEKFIFSRNWNPNTTLQTPAVFGIVASKDTLELTDCFPATSRFVRQVYGPNRNQRPQEYQQSDEHHEESGAYALKDGSNLSYEVEADSREELKLHQDGSYERNREGHGKAYRKRVGPLRYSVEKVGERVEEQKVLEVRKRKQRVCNGLRTGARIICKDNGKCAFINLGKKYCQYLSHPYCVLEAVCVMKAESTVQEEKKWKVLRKIVPDYQIAMQQSESEEAEEFDYKSQESGYGNKHENRESAEKNDYGNKYQNRESTEEDDDHDETESGGHYKKEEFRETLRGCSGVNVVCELACPSENQCGLLREIKSFCHFIKHPQCIIPPGKKYVADRMKLASSTPTTATFTAKTDFVSPGNDVCQNTEVVTVIIWAAKLIACTTIDACWQRSIIGAKITIPPNANWSAFVLQARAFL</sequence>
<feature type="chain" id="PRO_5036403345" evidence="2">
    <location>
        <begin position="18"/>
        <end position="546"/>
    </location>
</feature>
<gene>
    <name evidence="3" type="ORF">NMOB1V02_LOCUS12022</name>
</gene>
<reference evidence="3" key="1">
    <citation type="submission" date="2020-11" db="EMBL/GenBank/DDBJ databases">
        <authorList>
            <person name="Tran Van P."/>
        </authorList>
    </citation>
    <scope>NUCLEOTIDE SEQUENCE</scope>
</reference>
<feature type="region of interest" description="Disordered" evidence="1">
    <location>
        <begin position="181"/>
        <end position="201"/>
    </location>
</feature>
<feature type="compositionally biased region" description="Polar residues" evidence="1">
    <location>
        <begin position="184"/>
        <end position="193"/>
    </location>
</feature>
<dbReference type="EMBL" id="CAJPEX010008124">
    <property type="protein sequence ID" value="CAG0924567.1"/>
    <property type="molecule type" value="Genomic_DNA"/>
</dbReference>
<keyword evidence="2" id="KW-0732">Signal</keyword>
<evidence type="ECO:0000256" key="2">
    <source>
        <dbReference type="SAM" id="SignalP"/>
    </source>
</evidence>
<dbReference type="EMBL" id="OA890161">
    <property type="protein sequence ID" value="CAD7284415.1"/>
    <property type="molecule type" value="Genomic_DNA"/>
</dbReference>
<name>A0A7R9GKB1_9CRUS</name>
<feature type="compositionally biased region" description="Basic and acidic residues" evidence="1">
    <location>
        <begin position="369"/>
        <end position="391"/>
    </location>
</feature>
<evidence type="ECO:0000256" key="1">
    <source>
        <dbReference type="SAM" id="MobiDB-lite"/>
    </source>
</evidence>
<feature type="region of interest" description="Disordered" evidence="1">
    <location>
        <begin position="350"/>
        <end position="407"/>
    </location>
</feature>
<evidence type="ECO:0000313" key="4">
    <source>
        <dbReference type="Proteomes" id="UP000678499"/>
    </source>
</evidence>
<proteinExistence type="predicted"/>
<dbReference type="AlphaFoldDB" id="A0A7R9GKB1"/>
<dbReference type="Proteomes" id="UP000678499">
    <property type="component" value="Unassembled WGS sequence"/>
</dbReference>
<feature type="signal peptide" evidence="2">
    <location>
        <begin position="1"/>
        <end position="17"/>
    </location>
</feature>
<organism evidence="3">
    <name type="scientific">Notodromas monacha</name>
    <dbReference type="NCBI Taxonomy" id="399045"/>
    <lineage>
        <taxon>Eukaryota</taxon>
        <taxon>Metazoa</taxon>
        <taxon>Ecdysozoa</taxon>
        <taxon>Arthropoda</taxon>
        <taxon>Crustacea</taxon>
        <taxon>Oligostraca</taxon>
        <taxon>Ostracoda</taxon>
        <taxon>Podocopa</taxon>
        <taxon>Podocopida</taxon>
        <taxon>Cypridocopina</taxon>
        <taxon>Cypridoidea</taxon>
        <taxon>Cyprididae</taxon>
        <taxon>Notodromas</taxon>
    </lineage>
</organism>
<protein>
    <submittedName>
        <fullName evidence="3">Uncharacterized protein</fullName>
    </submittedName>
</protein>